<dbReference type="OrthoDB" id="670210at2"/>
<dbReference type="InterPro" id="IPR047817">
    <property type="entry name" value="ABC2_TM_bact-type"/>
</dbReference>
<dbReference type="PROSITE" id="PS51012">
    <property type="entry name" value="ABC_TM2"/>
    <property type="match status" value="1"/>
</dbReference>
<dbReference type="PANTHER" id="PTHR43229:SF2">
    <property type="entry name" value="NODULATION PROTEIN J"/>
    <property type="match status" value="1"/>
</dbReference>
<keyword evidence="9" id="KW-1185">Reference proteome</keyword>
<evidence type="ECO:0000256" key="2">
    <source>
        <dbReference type="ARBA" id="ARBA00022692"/>
    </source>
</evidence>
<keyword evidence="6" id="KW-0813">Transport</keyword>
<evidence type="ECO:0000256" key="6">
    <source>
        <dbReference type="RuleBase" id="RU361157"/>
    </source>
</evidence>
<dbReference type="PIRSF" id="PIRSF006648">
    <property type="entry name" value="DrrB"/>
    <property type="match status" value="1"/>
</dbReference>
<evidence type="ECO:0000256" key="4">
    <source>
        <dbReference type="ARBA" id="ARBA00023136"/>
    </source>
</evidence>
<proteinExistence type="inferred from homology"/>
<comment type="subcellular location">
    <subcellularLocation>
        <location evidence="6">Cell membrane</location>
        <topology evidence="6">Multi-pass membrane protein</topology>
    </subcellularLocation>
    <subcellularLocation>
        <location evidence="1">Membrane</location>
        <topology evidence="1">Multi-pass membrane protein</topology>
    </subcellularLocation>
</comment>
<dbReference type="InterPro" id="IPR051784">
    <property type="entry name" value="Nod_factor_ABC_transporter"/>
</dbReference>
<sequence length="262" mass="27886">MSVTTWTTHRGPLAQSASMAARSLASIKHQPAQLIDFVMIPMMILLSITFFMGGQMMGSWQDFLQYAGPSLIAMGLFFAITSTGLSLYGDIKDGVFDRLTAMPVSRFALLAGRVAADMVKHAWALLVVGGVAFAIGYRADGGGLGVAAAAGAVLLFLFASSWAMVLVGLTAKSEEQIQTWMVALLMPLAYTSSIFVEIETLPTAVQWWAEINPLTALGDSMRVFLDGGTPGGEVAALLGWSAAIIAVFVPLSLRAYRRKLTG</sequence>
<keyword evidence="2 6" id="KW-0812">Transmembrane</keyword>
<name>A0A4S8Q5R8_9ACTN</name>
<dbReference type="GO" id="GO:0043190">
    <property type="term" value="C:ATP-binding cassette (ABC) transporter complex"/>
    <property type="evidence" value="ECO:0007669"/>
    <property type="project" value="InterPro"/>
</dbReference>
<dbReference type="GO" id="GO:0046677">
    <property type="term" value="P:response to antibiotic"/>
    <property type="evidence" value="ECO:0007669"/>
    <property type="project" value="UniProtKB-KW"/>
</dbReference>
<dbReference type="EMBL" id="STGY01000067">
    <property type="protein sequence ID" value="THV38581.1"/>
    <property type="molecule type" value="Genomic_DNA"/>
</dbReference>
<evidence type="ECO:0000259" key="7">
    <source>
        <dbReference type="PROSITE" id="PS51012"/>
    </source>
</evidence>
<dbReference type="RefSeq" id="WP_136536165.1">
    <property type="nucleotide sequence ID" value="NZ_STGY01000067.1"/>
</dbReference>
<evidence type="ECO:0000256" key="3">
    <source>
        <dbReference type="ARBA" id="ARBA00022989"/>
    </source>
</evidence>
<evidence type="ECO:0000256" key="5">
    <source>
        <dbReference type="ARBA" id="ARBA00023251"/>
    </source>
</evidence>
<feature type="transmembrane region" description="Helical" evidence="6">
    <location>
        <begin position="66"/>
        <end position="88"/>
    </location>
</feature>
<keyword evidence="4 6" id="KW-0472">Membrane</keyword>
<feature type="transmembrane region" description="Helical" evidence="6">
    <location>
        <begin position="122"/>
        <end position="139"/>
    </location>
</feature>
<dbReference type="AlphaFoldDB" id="A0A4S8Q5R8"/>
<evidence type="ECO:0000256" key="1">
    <source>
        <dbReference type="ARBA" id="ARBA00004141"/>
    </source>
</evidence>
<feature type="transmembrane region" description="Helical" evidence="6">
    <location>
        <begin position="145"/>
        <end position="167"/>
    </location>
</feature>
<reference evidence="8 9" key="2">
    <citation type="submission" date="2019-05" db="EMBL/GenBank/DDBJ databases">
        <title>Glycomyces buryatensis sp. nov.</title>
        <authorList>
            <person name="Nikitina E."/>
        </authorList>
    </citation>
    <scope>NUCLEOTIDE SEQUENCE [LARGE SCALE GENOMIC DNA]</scope>
    <source>
        <strain evidence="8 9">18</strain>
    </source>
</reference>
<feature type="domain" description="ABC transmembrane type-2" evidence="7">
    <location>
        <begin position="32"/>
        <end position="259"/>
    </location>
</feature>
<evidence type="ECO:0000313" key="9">
    <source>
        <dbReference type="Proteomes" id="UP000308760"/>
    </source>
</evidence>
<dbReference type="InterPro" id="IPR000412">
    <property type="entry name" value="ABC_2_transport"/>
</dbReference>
<dbReference type="GO" id="GO:0140359">
    <property type="term" value="F:ABC-type transporter activity"/>
    <property type="evidence" value="ECO:0007669"/>
    <property type="project" value="InterPro"/>
</dbReference>
<keyword evidence="6" id="KW-1003">Cell membrane</keyword>
<protein>
    <recommendedName>
        <fullName evidence="6">Transport permease protein</fullName>
    </recommendedName>
</protein>
<reference evidence="9" key="1">
    <citation type="submission" date="2019-04" db="EMBL/GenBank/DDBJ databases">
        <title>Nocardioides xinjiangensis sp. nov.</title>
        <authorList>
            <person name="Liu S."/>
        </authorList>
    </citation>
    <scope>NUCLEOTIDE SEQUENCE [LARGE SCALE GENOMIC DNA]</scope>
    <source>
        <strain evidence="9">18</strain>
    </source>
</reference>
<feature type="transmembrane region" description="Helical" evidence="6">
    <location>
        <begin position="34"/>
        <end position="54"/>
    </location>
</feature>
<comment type="similarity">
    <text evidence="6">Belongs to the ABC-2 integral membrane protein family.</text>
</comment>
<accession>A0A4S8Q5R8</accession>
<dbReference type="PANTHER" id="PTHR43229">
    <property type="entry name" value="NODULATION PROTEIN J"/>
    <property type="match status" value="1"/>
</dbReference>
<dbReference type="InterPro" id="IPR013525">
    <property type="entry name" value="ABC2_TM"/>
</dbReference>
<feature type="transmembrane region" description="Helical" evidence="6">
    <location>
        <begin position="179"/>
        <end position="198"/>
    </location>
</feature>
<comment type="caution">
    <text evidence="8">The sequence shown here is derived from an EMBL/GenBank/DDBJ whole genome shotgun (WGS) entry which is preliminary data.</text>
</comment>
<feature type="transmembrane region" description="Helical" evidence="6">
    <location>
        <begin position="234"/>
        <end position="253"/>
    </location>
</feature>
<dbReference type="Proteomes" id="UP000308760">
    <property type="component" value="Unassembled WGS sequence"/>
</dbReference>
<gene>
    <name evidence="8" type="ORF">FAB82_19290</name>
</gene>
<organism evidence="8 9">
    <name type="scientific">Glycomyces buryatensis</name>
    <dbReference type="NCBI Taxonomy" id="2570927"/>
    <lineage>
        <taxon>Bacteria</taxon>
        <taxon>Bacillati</taxon>
        <taxon>Actinomycetota</taxon>
        <taxon>Actinomycetes</taxon>
        <taxon>Glycomycetales</taxon>
        <taxon>Glycomycetaceae</taxon>
        <taxon>Glycomyces</taxon>
    </lineage>
</organism>
<dbReference type="Pfam" id="PF01061">
    <property type="entry name" value="ABC2_membrane"/>
    <property type="match status" value="1"/>
</dbReference>
<keyword evidence="5" id="KW-0046">Antibiotic resistance</keyword>
<keyword evidence="3 6" id="KW-1133">Transmembrane helix</keyword>
<evidence type="ECO:0000313" key="8">
    <source>
        <dbReference type="EMBL" id="THV38581.1"/>
    </source>
</evidence>